<evidence type="ECO:0000313" key="1">
    <source>
        <dbReference type="EMBL" id="GAT49799.1"/>
    </source>
</evidence>
<dbReference type="EMBL" id="DF845823">
    <property type="protein sequence ID" value="GAT49799.1"/>
    <property type="molecule type" value="Genomic_DNA"/>
</dbReference>
<sequence length="159" mass="18204">MPPRSNTRNRGPIYLYYKLWDDDRHELVASKRAVPGGDPYIGRVDAWQITAPFTGWALVNRICAQEEREIGFDWDHDEAYSSMLLKTARSTTNYNLDDSMDVMGPSRPGATVQEPMFLKLWSDEIPALFPSVWPDWPDPAEKRKVDSHFAYLDAQVAPS</sequence>
<organism evidence="1 2">
    <name type="scientific">Mycena chlorophos</name>
    <name type="common">Agaric fungus</name>
    <name type="synonym">Agaricus chlorophos</name>
    <dbReference type="NCBI Taxonomy" id="658473"/>
    <lineage>
        <taxon>Eukaryota</taxon>
        <taxon>Fungi</taxon>
        <taxon>Dikarya</taxon>
        <taxon>Basidiomycota</taxon>
        <taxon>Agaricomycotina</taxon>
        <taxon>Agaricomycetes</taxon>
        <taxon>Agaricomycetidae</taxon>
        <taxon>Agaricales</taxon>
        <taxon>Marasmiineae</taxon>
        <taxon>Mycenaceae</taxon>
        <taxon>Mycena</taxon>
    </lineage>
</organism>
<keyword evidence="2" id="KW-1185">Reference proteome</keyword>
<dbReference type="Proteomes" id="UP000815677">
    <property type="component" value="Unassembled WGS sequence"/>
</dbReference>
<gene>
    <name evidence="1" type="ORF">MCHLO_07089</name>
</gene>
<reference evidence="1" key="1">
    <citation type="submission" date="2014-09" db="EMBL/GenBank/DDBJ databases">
        <title>Genome sequence of the luminous mushroom Mycena chlorophos for searching fungal bioluminescence genes.</title>
        <authorList>
            <person name="Tanaka Y."/>
            <person name="Kasuga D."/>
            <person name="Oba Y."/>
            <person name="Hase S."/>
            <person name="Sato K."/>
            <person name="Oba Y."/>
            <person name="Sakakibara Y."/>
        </authorList>
    </citation>
    <scope>NUCLEOTIDE SEQUENCE</scope>
</reference>
<protein>
    <submittedName>
        <fullName evidence="1">Uncharacterized protein</fullName>
    </submittedName>
</protein>
<accession>A0ABQ0LFB5</accession>
<name>A0ABQ0LFB5_MYCCL</name>
<evidence type="ECO:0000313" key="2">
    <source>
        <dbReference type="Proteomes" id="UP000815677"/>
    </source>
</evidence>
<proteinExistence type="predicted"/>